<reference evidence="2" key="1">
    <citation type="submission" date="2015-11" db="EMBL/GenBank/DDBJ databases">
        <authorList>
            <person name="Zhang Y."/>
            <person name="Guo Z."/>
        </authorList>
    </citation>
    <scope>NUCLEOTIDE SEQUENCE</scope>
    <source>
        <strain evidence="2">BN30871</strain>
    </source>
</reference>
<dbReference type="AlphaFoldDB" id="A0A0S4XKX3"/>
<organism evidence="2">
    <name type="scientific">Sulfurovum sp. enrichment culture clone C5</name>
    <dbReference type="NCBI Taxonomy" id="497650"/>
    <lineage>
        <taxon>Bacteria</taxon>
        <taxon>Pseudomonadati</taxon>
        <taxon>Campylobacterota</taxon>
        <taxon>Epsilonproteobacteria</taxon>
        <taxon>Campylobacterales</taxon>
        <taxon>Sulfurovaceae</taxon>
        <taxon>Sulfurovum</taxon>
        <taxon>environmental samples</taxon>
    </lineage>
</organism>
<evidence type="ECO:0000313" key="2">
    <source>
        <dbReference type="EMBL" id="CUV64955.1"/>
    </source>
</evidence>
<dbReference type="InterPro" id="IPR011460">
    <property type="entry name" value="Lcl_C"/>
</dbReference>
<dbReference type="Pfam" id="PF07603">
    <property type="entry name" value="Lcl_C"/>
    <property type="match status" value="1"/>
</dbReference>
<dbReference type="EMBL" id="FAXN01000010">
    <property type="protein sequence ID" value="CUV64955.1"/>
    <property type="molecule type" value="Genomic_DNA"/>
</dbReference>
<proteinExistence type="predicted"/>
<accession>A0A0S4XKX3</accession>
<gene>
    <name evidence="2" type="ORF">BN3087_120005</name>
</gene>
<feature type="domain" description="Lcl C-terminal" evidence="1">
    <location>
        <begin position="48"/>
        <end position="161"/>
    </location>
</feature>
<sequence>MNRYTKGFLAVVGFGVALAYAGGDLKIYDVVLPIENCQSGCPDNSYYVDSKTNLMWEDTGFSDASDGAYKKDRSACKAGDLSHAKNYCATLNYAGYTDWRLPTSDELMEISKQSKVFKNNRGADFWTSTPGDVGKYYVVFTVDGFRYDRPTSQSNYIRCVRCVGKK</sequence>
<protein>
    <recommendedName>
        <fullName evidence="1">Lcl C-terminal domain-containing protein</fullName>
    </recommendedName>
</protein>
<evidence type="ECO:0000259" key="1">
    <source>
        <dbReference type="Pfam" id="PF07603"/>
    </source>
</evidence>
<name>A0A0S4XKX3_9BACT</name>